<accession>A0A914AYD2</accession>
<feature type="active site" description="Acyl-ester intermediate" evidence="5">
    <location>
        <position position="218"/>
    </location>
</feature>
<proteinExistence type="inferred from homology"/>
<dbReference type="FunFam" id="3.40.50.1820:FF:000128">
    <property type="entry name" value="Carboxylic ester hydrolase"/>
    <property type="match status" value="1"/>
</dbReference>
<evidence type="ECO:0000256" key="2">
    <source>
        <dbReference type="ARBA" id="ARBA00022487"/>
    </source>
</evidence>
<dbReference type="PRINTS" id="PR00878">
    <property type="entry name" value="CHOLNESTRASE"/>
</dbReference>
<dbReference type="InterPro" id="IPR029058">
    <property type="entry name" value="AB_hydrolase_fold"/>
</dbReference>
<dbReference type="GO" id="GO:0005615">
    <property type="term" value="C:extracellular space"/>
    <property type="evidence" value="ECO:0007669"/>
    <property type="project" value="TreeGrafter"/>
</dbReference>
<dbReference type="InterPro" id="IPR050654">
    <property type="entry name" value="AChE-related_enzymes"/>
</dbReference>
<dbReference type="SUPFAM" id="SSF53474">
    <property type="entry name" value="alpha/beta-Hydrolases"/>
    <property type="match status" value="1"/>
</dbReference>
<feature type="chain" id="PRO_5038169036" description="Carboxylic ester hydrolase" evidence="6">
    <location>
        <begin position="26"/>
        <end position="604"/>
    </location>
</feature>
<protein>
    <recommendedName>
        <fullName evidence="6">Carboxylic ester hydrolase</fullName>
        <ecNumber evidence="6">3.1.1.-</ecNumber>
    </recommendedName>
</protein>
<dbReference type="Proteomes" id="UP000887568">
    <property type="component" value="Unplaced"/>
</dbReference>
<keyword evidence="9" id="KW-1185">Reference proteome</keyword>
<feature type="active site" description="Charge relay system" evidence="5">
    <location>
        <position position="343"/>
    </location>
</feature>
<dbReference type="OMA" id="HPENDRQ"/>
<evidence type="ECO:0000256" key="4">
    <source>
        <dbReference type="ARBA" id="ARBA00023157"/>
    </source>
</evidence>
<dbReference type="InterPro" id="IPR002018">
    <property type="entry name" value="CarbesteraseB"/>
</dbReference>
<dbReference type="GO" id="GO:0003990">
    <property type="term" value="F:acetylcholinesterase activity"/>
    <property type="evidence" value="ECO:0007669"/>
    <property type="project" value="TreeGrafter"/>
</dbReference>
<dbReference type="InterPro" id="IPR000997">
    <property type="entry name" value="Cholinesterase"/>
</dbReference>
<keyword evidence="2" id="KW-0719">Serine esterase</keyword>
<sequence length="604" mass="67200">MGSKCFPVQVYLLLGLFVTLSIVQSQPIVTVEQGTLMGTTETFEESEFIGVNKTIDVFKGVPFAEPPTGPLRFKPPSAKQPWDGTYNATYFRDACVQREFPLQPLPSMSEDCLHLNIYAPRPAIQEGAAVMVWIHGGGFAAGSAITSNHLGQPLVAVGDVIVVTINYRVEVFGFLTTGDEAAPGNIGLLDQVFALKWIKENIAAFGGDSERITIFGESAGGASVSLLLLSELAQGLFKNAILQSGTAFSRWAYADGNSERLRQQAFDRGTKLGCNTQDSVALVDCLRDKDAMAVLTAIEPTGFTSIVPPVVVDGTFLVDTPSNLYSTGRYNHAPLLLGTTRDEATLFALYNPLFIPFMTPPEPPVLNKEIFDQALSAEIAHYYGGTEASNDLLVDAIKQEYVDWSQADNADADYLQSYLDYFTDEFFVSGTDRVARYHAQSGDNVFMYQMTRVSDSVLPPWLGATHGSDPWYVFGCPFSWECQPSPAQSLDDMALSVKFMEFWTTFAKTGNPSLESTSESDMGFWPRFTIPELEYKELDLNLTTKRALKSRECHFWNNYVVHLRAITADMETAQLDWKQALYNWKYTDMANWRDEFDKYKQELN</sequence>
<organism evidence="8 9">
    <name type="scientific">Patiria miniata</name>
    <name type="common">Bat star</name>
    <name type="synonym">Asterina miniata</name>
    <dbReference type="NCBI Taxonomy" id="46514"/>
    <lineage>
        <taxon>Eukaryota</taxon>
        <taxon>Metazoa</taxon>
        <taxon>Echinodermata</taxon>
        <taxon>Eleutherozoa</taxon>
        <taxon>Asterozoa</taxon>
        <taxon>Asteroidea</taxon>
        <taxon>Valvatacea</taxon>
        <taxon>Valvatida</taxon>
        <taxon>Asterinidae</taxon>
        <taxon>Patiria</taxon>
    </lineage>
</organism>
<dbReference type="OrthoDB" id="19653at2759"/>
<evidence type="ECO:0000313" key="9">
    <source>
        <dbReference type="Proteomes" id="UP000887568"/>
    </source>
</evidence>
<feature type="domain" description="Carboxylesterase type B" evidence="7">
    <location>
        <begin position="26"/>
        <end position="556"/>
    </location>
</feature>
<dbReference type="PANTHER" id="PTHR43918:SF4">
    <property type="entry name" value="CARBOXYLIC ESTER HYDROLASE"/>
    <property type="match status" value="1"/>
</dbReference>
<dbReference type="PROSITE" id="PS00122">
    <property type="entry name" value="CARBOXYLESTERASE_B_1"/>
    <property type="match status" value="1"/>
</dbReference>
<evidence type="ECO:0000256" key="5">
    <source>
        <dbReference type="PIRSR" id="PIRSR600997-1"/>
    </source>
</evidence>
<evidence type="ECO:0000256" key="3">
    <source>
        <dbReference type="ARBA" id="ARBA00022801"/>
    </source>
</evidence>
<dbReference type="EnsemblMetazoa" id="XM_038213227.1">
    <property type="protein sequence ID" value="XP_038069155.1"/>
    <property type="gene ID" value="LOC119738361"/>
</dbReference>
<keyword evidence="6" id="KW-0732">Signal</keyword>
<dbReference type="AlphaFoldDB" id="A0A914AYD2"/>
<dbReference type="EC" id="3.1.1.-" evidence="6"/>
<comment type="similarity">
    <text evidence="1 6">Belongs to the type-B carboxylesterase/lipase family.</text>
</comment>
<evidence type="ECO:0000313" key="8">
    <source>
        <dbReference type="EnsemblMetazoa" id="XP_038069155.1"/>
    </source>
</evidence>
<keyword evidence="4" id="KW-1015">Disulfide bond</keyword>
<evidence type="ECO:0000256" key="1">
    <source>
        <dbReference type="ARBA" id="ARBA00005964"/>
    </source>
</evidence>
<dbReference type="Gene3D" id="3.40.50.1820">
    <property type="entry name" value="alpha/beta hydrolase"/>
    <property type="match status" value="1"/>
</dbReference>
<feature type="active site" description="Charge relay system" evidence="5">
    <location>
        <position position="466"/>
    </location>
</feature>
<dbReference type="GO" id="GO:0005886">
    <property type="term" value="C:plasma membrane"/>
    <property type="evidence" value="ECO:0007669"/>
    <property type="project" value="TreeGrafter"/>
</dbReference>
<feature type="signal peptide" evidence="6">
    <location>
        <begin position="1"/>
        <end position="25"/>
    </location>
</feature>
<evidence type="ECO:0000256" key="6">
    <source>
        <dbReference type="RuleBase" id="RU361235"/>
    </source>
</evidence>
<dbReference type="GeneID" id="119738361"/>
<dbReference type="RefSeq" id="XP_038069155.1">
    <property type="nucleotide sequence ID" value="XM_038213227.1"/>
</dbReference>
<keyword evidence="3 6" id="KW-0378">Hydrolase</keyword>
<dbReference type="InterPro" id="IPR019826">
    <property type="entry name" value="Carboxylesterase_B_AS"/>
</dbReference>
<name>A0A914AYD2_PATMI</name>
<dbReference type="Pfam" id="PF00135">
    <property type="entry name" value="COesterase"/>
    <property type="match status" value="1"/>
</dbReference>
<dbReference type="GO" id="GO:0019695">
    <property type="term" value="P:choline metabolic process"/>
    <property type="evidence" value="ECO:0007669"/>
    <property type="project" value="TreeGrafter"/>
</dbReference>
<evidence type="ECO:0000259" key="7">
    <source>
        <dbReference type="Pfam" id="PF00135"/>
    </source>
</evidence>
<dbReference type="GO" id="GO:0006581">
    <property type="term" value="P:acetylcholine catabolic process"/>
    <property type="evidence" value="ECO:0007669"/>
    <property type="project" value="TreeGrafter"/>
</dbReference>
<reference evidence="8" key="1">
    <citation type="submission" date="2022-11" db="UniProtKB">
        <authorList>
            <consortium name="EnsemblMetazoa"/>
        </authorList>
    </citation>
    <scope>IDENTIFICATION</scope>
</reference>
<dbReference type="PANTHER" id="PTHR43918">
    <property type="entry name" value="ACETYLCHOLINESTERASE"/>
    <property type="match status" value="1"/>
</dbReference>